<dbReference type="Gene3D" id="3.75.10.10">
    <property type="entry name" value="L-arginine/glycine Amidinotransferase, Chain A"/>
    <property type="match status" value="1"/>
</dbReference>
<dbReference type="OrthoDB" id="5606341at2"/>
<sequence>MPISNNQYQEFIQALNDYKLMRFEGTNATLEHRGSDLFNMGISQQNKKEALVKLNHFIKGKNTIFSQNDIQALRNGRLGEIIRKFSKTQNLTVRELLSSEIFKEYHSSNHVNTQPLLINEKKTSSKENQPKTLVFSAHSSYLYDLYDLCEENDIPFQILHRNTSDEVDIWVRDYFFENDNTIYIRNKNSYYANEASFKKGLYTPTKIDYLADMHDVIPGMKNSNRRFLNTHTNNGIQIKSTNRAAEGGNIFCVNNTLGEKYVFLGEQIIRFEKQIATNKKIDKTEDEIILKYKKIFKTNNIIILPNLAYHLDFQMSFIGKGTFLVNSYDINWYETFKPGLFFYLNSHPRSKQLLSDKERKVEEIIDILHKNYFKAEKAFLTMNYKPSSHYGWGGYVEAPKDWALETWNGNYIESSFVNGFDVYSPKKKTNLYVTLDSPHDQHKQYFEELIKKFDIEPYFVNHNGKNAEKTMKYFEEQHGGVRCQTNFLPVEVIEQLEK</sequence>
<dbReference type="RefSeq" id="WP_039122957.1">
    <property type="nucleotide sequence ID" value="NZ_CP010427.1"/>
</dbReference>
<proteinExistence type="predicted"/>
<accession>A0A0A8E2N6</accession>
<gene>
    <name evidence="1" type="ORF">SD28_00290</name>
</gene>
<reference evidence="1 2" key="1">
    <citation type="submission" date="2014-12" db="EMBL/GenBank/DDBJ databases">
        <title>Complete genome sequence of Francisella guanzhouensis strain 08HL01032 isolated from air-conditioning system in China.</title>
        <authorList>
            <person name="Svensson D."/>
            <person name="Ohrman C."/>
            <person name="Backman S."/>
            <person name="Karlsson E."/>
            <person name="Nilsson E."/>
            <person name="Bystrom M."/>
            <person name="Larkeryd A."/>
            <person name="Stenberg P."/>
            <person name="Scholtz H.C."/>
            <person name="Forsman M."/>
            <person name="Sjodin A."/>
        </authorList>
    </citation>
    <scope>NUCLEOTIDE SEQUENCE [LARGE SCALE GENOMIC DNA]</scope>
    <source>
        <strain evidence="1 2">08HL01032</strain>
    </source>
</reference>
<dbReference type="AlphaFoldDB" id="A0A0A8E2N6"/>
<dbReference type="Proteomes" id="UP000031104">
    <property type="component" value="Chromosome"/>
</dbReference>
<protein>
    <submittedName>
        <fullName evidence="1">Uncharacterized protein</fullName>
    </submittedName>
</protein>
<dbReference type="KEGG" id="fgu:SD28_00290"/>
<dbReference type="SUPFAM" id="SSF55909">
    <property type="entry name" value="Pentein"/>
    <property type="match status" value="1"/>
</dbReference>
<dbReference type="HOGENOM" id="CLU_547198_0_0_6"/>
<name>A0A0A8E2N6_9GAMM</name>
<evidence type="ECO:0000313" key="1">
    <source>
        <dbReference type="EMBL" id="AJC48209.1"/>
    </source>
</evidence>
<evidence type="ECO:0000313" key="2">
    <source>
        <dbReference type="Proteomes" id="UP000031104"/>
    </source>
</evidence>
<dbReference type="EMBL" id="CP010427">
    <property type="protein sequence ID" value="AJC48209.1"/>
    <property type="molecule type" value="Genomic_DNA"/>
</dbReference>
<keyword evidence="2" id="KW-1185">Reference proteome</keyword>
<organism evidence="1 2">
    <name type="scientific">Allofrancisella guangzhouensis</name>
    <dbReference type="NCBI Taxonomy" id="594679"/>
    <lineage>
        <taxon>Bacteria</taxon>
        <taxon>Pseudomonadati</taxon>
        <taxon>Pseudomonadota</taxon>
        <taxon>Gammaproteobacteria</taxon>
        <taxon>Thiotrichales</taxon>
        <taxon>Francisellaceae</taxon>
        <taxon>Allofrancisella</taxon>
    </lineage>
</organism>